<proteinExistence type="predicted"/>
<name>A0A1H1KGA6_9BURK</name>
<protein>
    <submittedName>
        <fullName evidence="1">Uncharacterized protein</fullName>
    </submittedName>
</protein>
<dbReference type="EMBL" id="FNKX01000004">
    <property type="protein sequence ID" value="SDR61378.1"/>
    <property type="molecule type" value="Genomic_DNA"/>
</dbReference>
<evidence type="ECO:0000313" key="2">
    <source>
        <dbReference type="Proteomes" id="UP000199365"/>
    </source>
</evidence>
<gene>
    <name evidence="1" type="ORF">SAMN05445850_7717</name>
</gene>
<evidence type="ECO:0000313" key="1">
    <source>
        <dbReference type="EMBL" id="SDR61378.1"/>
    </source>
</evidence>
<sequence>MRYPFYNKNLVQTAYLHQSQPLSVGVANGQRID</sequence>
<dbReference type="Proteomes" id="UP000199365">
    <property type="component" value="Unassembled WGS sequence"/>
</dbReference>
<dbReference type="STRING" id="157910.SAMN05445850_7717"/>
<reference evidence="2" key="1">
    <citation type="submission" date="2016-10" db="EMBL/GenBank/DDBJ databases">
        <authorList>
            <person name="Varghese N."/>
            <person name="Submissions S."/>
        </authorList>
    </citation>
    <scope>NUCLEOTIDE SEQUENCE [LARGE SCALE GENOMIC DNA]</scope>
    <source>
        <strain evidence="2">DUS833</strain>
    </source>
</reference>
<keyword evidence="2" id="KW-1185">Reference proteome</keyword>
<dbReference type="AlphaFoldDB" id="A0A1H1KGA6"/>
<organism evidence="1 2">
    <name type="scientific">Paraburkholderia tuberum</name>
    <dbReference type="NCBI Taxonomy" id="157910"/>
    <lineage>
        <taxon>Bacteria</taxon>
        <taxon>Pseudomonadati</taxon>
        <taxon>Pseudomonadota</taxon>
        <taxon>Betaproteobacteria</taxon>
        <taxon>Burkholderiales</taxon>
        <taxon>Burkholderiaceae</taxon>
        <taxon>Paraburkholderia</taxon>
    </lineage>
</organism>
<accession>A0A1H1KGA6</accession>